<accession>A0A150KGB5</accession>
<proteinExistence type="predicted"/>
<name>A0A150KGB5_HEYCO</name>
<comment type="caution">
    <text evidence="1">The sequence shown here is derived from an EMBL/GenBank/DDBJ whole genome shotgun (WGS) entry which is preliminary data.</text>
</comment>
<gene>
    <name evidence="1" type="ORF">B4099_3707</name>
</gene>
<evidence type="ECO:0000313" key="1">
    <source>
        <dbReference type="EMBL" id="KYC71331.1"/>
    </source>
</evidence>
<dbReference type="PATRIC" id="fig|1398.25.peg.2125"/>
<protein>
    <submittedName>
        <fullName evidence="1">Uncharacterized protein</fullName>
    </submittedName>
</protein>
<organism evidence="1 2">
    <name type="scientific">Heyndrickxia coagulans</name>
    <name type="common">Weizmannia coagulans</name>
    <dbReference type="NCBI Taxonomy" id="1398"/>
    <lineage>
        <taxon>Bacteria</taxon>
        <taxon>Bacillati</taxon>
        <taxon>Bacillota</taxon>
        <taxon>Bacilli</taxon>
        <taxon>Bacillales</taxon>
        <taxon>Bacillaceae</taxon>
        <taxon>Heyndrickxia</taxon>
    </lineage>
</organism>
<reference evidence="1 2" key="1">
    <citation type="submission" date="2016-01" db="EMBL/GenBank/DDBJ databases">
        <title>Genome Sequences of Twelve Sporeforming Bacillus Species Isolated from Foods.</title>
        <authorList>
            <person name="Berendsen E.M."/>
            <person name="Wells-Bennik M.H."/>
            <person name="Krawcyk A.O."/>
            <person name="De Jong A."/>
            <person name="Holsappel S."/>
            <person name="Eijlander R.T."/>
            <person name="Kuipers O.P."/>
        </authorList>
    </citation>
    <scope>NUCLEOTIDE SEQUENCE [LARGE SCALE GENOMIC DNA]</scope>
    <source>
        <strain evidence="1 2">B4099</strain>
    </source>
</reference>
<dbReference type="AlphaFoldDB" id="A0A150KGB5"/>
<sequence length="37" mass="4129">MIQWISIDGKKKKTGKTKTVNVKKKSGIESRIALKNA</sequence>
<evidence type="ECO:0000313" key="2">
    <source>
        <dbReference type="Proteomes" id="UP000075304"/>
    </source>
</evidence>
<dbReference type="EMBL" id="LQYI01000032">
    <property type="protein sequence ID" value="KYC71331.1"/>
    <property type="molecule type" value="Genomic_DNA"/>
</dbReference>
<dbReference type="Proteomes" id="UP000075304">
    <property type="component" value="Unassembled WGS sequence"/>
</dbReference>